<dbReference type="CDD" id="cd02274">
    <property type="entry name" value="DHDPR_N"/>
    <property type="match status" value="1"/>
</dbReference>
<dbReference type="InterPro" id="IPR022663">
    <property type="entry name" value="DapB_C"/>
</dbReference>
<dbReference type="SUPFAM" id="SSF55347">
    <property type="entry name" value="Glyceraldehyde-3-phosphate dehydrogenase-like, C-terminal domain"/>
    <property type="match status" value="1"/>
</dbReference>
<evidence type="ECO:0000256" key="12">
    <source>
        <dbReference type="NCBIfam" id="TIGR00036"/>
    </source>
</evidence>
<evidence type="ECO:0000256" key="10">
    <source>
        <dbReference type="ARBA" id="ARBA00049080"/>
    </source>
</evidence>
<comment type="catalytic activity">
    <reaction evidence="11">
        <text>(S)-2,3,4,5-tetrahydrodipicolinate + NAD(+) + H2O = (2S,4S)-4-hydroxy-2,3,4,5-tetrahydrodipicolinate + NADH + H(+)</text>
        <dbReference type="Rhea" id="RHEA:35323"/>
        <dbReference type="ChEBI" id="CHEBI:15377"/>
        <dbReference type="ChEBI" id="CHEBI:15378"/>
        <dbReference type="ChEBI" id="CHEBI:16845"/>
        <dbReference type="ChEBI" id="CHEBI:57540"/>
        <dbReference type="ChEBI" id="CHEBI:57945"/>
        <dbReference type="ChEBI" id="CHEBI:67139"/>
        <dbReference type="EC" id="1.17.1.8"/>
    </reaction>
</comment>
<gene>
    <name evidence="15" type="primary">dapB</name>
    <name evidence="15" type="ORF">QNA08_13590</name>
</gene>
<protein>
    <recommendedName>
        <fullName evidence="9 12">4-hydroxy-tetrahydrodipicolinate reductase</fullName>
        <ecNumber evidence="9 12">1.17.1.8</ecNumber>
    </recommendedName>
</protein>
<comment type="pathway">
    <text evidence="8">Amino-acid biosynthesis; L-lysine biosynthesis via DAP pathway; (S)-tetrahydrodipicolinate from L-aspartate: step 4/4.</text>
</comment>
<keyword evidence="6" id="KW-0520">NAD</keyword>
<dbReference type="NCBIfam" id="TIGR00036">
    <property type="entry name" value="dapB"/>
    <property type="match status" value="1"/>
</dbReference>
<evidence type="ECO:0000313" key="16">
    <source>
        <dbReference type="Proteomes" id="UP001321492"/>
    </source>
</evidence>
<evidence type="ECO:0000256" key="1">
    <source>
        <dbReference type="ARBA" id="ARBA00006642"/>
    </source>
</evidence>
<proteinExistence type="inferred from homology"/>
<keyword evidence="3" id="KW-0521">NADP</keyword>
<name>A0ABT7AIT8_9HYPH</name>
<evidence type="ECO:0000256" key="2">
    <source>
        <dbReference type="ARBA" id="ARBA00022605"/>
    </source>
</evidence>
<dbReference type="EMBL" id="JASJEV010000008">
    <property type="protein sequence ID" value="MDJ1159268.1"/>
    <property type="molecule type" value="Genomic_DNA"/>
</dbReference>
<feature type="domain" description="Dihydrodipicolinate reductase N-terminal" evidence="13">
    <location>
        <begin position="2"/>
        <end position="125"/>
    </location>
</feature>
<evidence type="ECO:0000256" key="7">
    <source>
        <dbReference type="ARBA" id="ARBA00023154"/>
    </source>
</evidence>
<reference evidence="15 16" key="1">
    <citation type="submission" date="2023-05" db="EMBL/GenBank/DDBJ databases">
        <title>Chelatococcus sp. nov., a moderately thermophilic bacterium isolated from hot spring microbial mat.</title>
        <authorList>
            <person name="Hu C.-J."/>
            <person name="Li W.-J."/>
        </authorList>
    </citation>
    <scope>NUCLEOTIDE SEQUENCE [LARGE SCALE GENOMIC DNA]</scope>
    <source>
        <strain evidence="15 16">SYSU G07232</strain>
    </source>
</reference>
<keyword evidence="4" id="KW-0220">Diaminopimelate biosynthesis</keyword>
<keyword evidence="5 15" id="KW-0560">Oxidoreductase</keyword>
<comment type="catalytic activity">
    <reaction evidence="10">
        <text>(S)-2,3,4,5-tetrahydrodipicolinate + NADP(+) + H2O = (2S,4S)-4-hydroxy-2,3,4,5-tetrahydrodipicolinate + NADPH + H(+)</text>
        <dbReference type="Rhea" id="RHEA:35331"/>
        <dbReference type="ChEBI" id="CHEBI:15377"/>
        <dbReference type="ChEBI" id="CHEBI:15378"/>
        <dbReference type="ChEBI" id="CHEBI:16845"/>
        <dbReference type="ChEBI" id="CHEBI:57783"/>
        <dbReference type="ChEBI" id="CHEBI:58349"/>
        <dbReference type="ChEBI" id="CHEBI:67139"/>
        <dbReference type="EC" id="1.17.1.8"/>
    </reaction>
</comment>
<evidence type="ECO:0000259" key="14">
    <source>
        <dbReference type="Pfam" id="PF05173"/>
    </source>
</evidence>
<keyword evidence="7" id="KW-0457">Lysine biosynthesis</keyword>
<dbReference type="InterPro" id="IPR036291">
    <property type="entry name" value="NAD(P)-bd_dom_sf"/>
</dbReference>
<evidence type="ECO:0000259" key="13">
    <source>
        <dbReference type="Pfam" id="PF01113"/>
    </source>
</evidence>
<dbReference type="Pfam" id="PF05173">
    <property type="entry name" value="DapB_C"/>
    <property type="match status" value="1"/>
</dbReference>
<evidence type="ECO:0000256" key="9">
    <source>
        <dbReference type="ARBA" id="ARBA00038983"/>
    </source>
</evidence>
<sequence length="270" mass="28205">MVRVVVAGSTGWVGRALVSAILASEDLKLVGAVSRSAAGRDAGEAIGLKPVGVIARATLEEALAEPSDVVVDYTKPSAVKAHALTAIAARRHVVVGTSGLSAEDYAEIDDAAREKGVGVLAAGNFSITATLLKRFALEAARYVPDVEIIDYASAKKPDTPSGTARELAEVLSFVRQEPTSKPVDELSGIHETRGAAIGLSTPVQVHSLRLPGFVLSCEAIFGLPDERLVIRHDAGASSAPYVAGTLLAIRRVNEHVGLRRGLDSLMDEGQ</sequence>
<dbReference type="RefSeq" id="WP_283741269.1">
    <property type="nucleotide sequence ID" value="NZ_JASJEV010000008.1"/>
</dbReference>
<evidence type="ECO:0000313" key="15">
    <source>
        <dbReference type="EMBL" id="MDJ1159268.1"/>
    </source>
</evidence>
<keyword evidence="2" id="KW-0028">Amino-acid biosynthesis</keyword>
<dbReference type="PANTHER" id="PTHR20836">
    <property type="entry name" value="DIHYDRODIPICOLINATE REDUCTASE"/>
    <property type="match status" value="1"/>
</dbReference>
<evidence type="ECO:0000256" key="3">
    <source>
        <dbReference type="ARBA" id="ARBA00022857"/>
    </source>
</evidence>
<feature type="domain" description="Dihydrodipicolinate reductase C-terminal" evidence="14">
    <location>
        <begin position="130"/>
        <end position="255"/>
    </location>
</feature>
<evidence type="ECO:0000256" key="11">
    <source>
        <dbReference type="ARBA" id="ARBA00049396"/>
    </source>
</evidence>
<dbReference type="SUPFAM" id="SSF51735">
    <property type="entry name" value="NAD(P)-binding Rossmann-fold domains"/>
    <property type="match status" value="1"/>
</dbReference>
<dbReference type="GO" id="GO:0008839">
    <property type="term" value="F:4-hydroxy-tetrahydrodipicolinate reductase"/>
    <property type="evidence" value="ECO:0007669"/>
    <property type="project" value="UniProtKB-EC"/>
</dbReference>
<dbReference type="PANTHER" id="PTHR20836:SF0">
    <property type="entry name" value="4-HYDROXY-TETRAHYDRODIPICOLINATE REDUCTASE 1, CHLOROPLASTIC-RELATED"/>
    <property type="match status" value="1"/>
</dbReference>
<dbReference type="Proteomes" id="UP001321492">
    <property type="component" value="Unassembled WGS sequence"/>
</dbReference>
<dbReference type="Gene3D" id="3.40.50.720">
    <property type="entry name" value="NAD(P)-binding Rossmann-like Domain"/>
    <property type="match status" value="1"/>
</dbReference>
<dbReference type="PIRSF" id="PIRSF000161">
    <property type="entry name" value="DHPR"/>
    <property type="match status" value="1"/>
</dbReference>
<comment type="similarity">
    <text evidence="1">Belongs to the DapB family.</text>
</comment>
<dbReference type="InterPro" id="IPR023940">
    <property type="entry name" value="DHDPR_bac"/>
</dbReference>
<dbReference type="InterPro" id="IPR000846">
    <property type="entry name" value="DapB_N"/>
</dbReference>
<evidence type="ECO:0000256" key="4">
    <source>
        <dbReference type="ARBA" id="ARBA00022915"/>
    </source>
</evidence>
<accession>A0ABT7AIT8</accession>
<evidence type="ECO:0000256" key="5">
    <source>
        <dbReference type="ARBA" id="ARBA00023002"/>
    </source>
</evidence>
<comment type="caution">
    <text evidence="15">The sequence shown here is derived from an EMBL/GenBank/DDBJ whole genome shotgun (WGS) entry which is preliminary data.</text>
</comment>
<dbReference type="EC" id="1.17.1.8" evidence="9 12"/>
<evidence type="ECO:0000256" key="8">
    <source>
        <dbReference type="ARBA" id="ARBA00037922"/>
    </source>
</evidence>
<dbReference type="Pfam" id="PF01113">
    <property type="entry name" value="DapB_N"/>
    <property type="match status" value="1"/>
</dbReference>
<evidence type="ECO:0000256" key="6">
    <source>
        <dbReference type="ARBA" id="ARBA00023027"/>
    </source>
</evidence>
<dbReference type="Gene3D" id="3.30.360.10">
    <property type="entry name" value="Dihydrodipicolinate Reductase, domain 2"/>
    <property type="match status" value="1"/>
</dbReference>
<organism evidence="15 16">
    <name type="scientific">Chelatococcus albus</name>
    <dbReference type="NCBI Taxonomy" id="3047466"/>
    <lineage>
        <taxon>Bacteria</taxon>
        <taxon>Pseudomonadati</taxon>
        <taxon>Pseudomonadota</taxon>
        <taxon>Alphaproteobacteria</taxon>
        <taxon>Hyphomicrobiales</taxon>
        <taxon>Chelatococcaceae</taxon>
        <taxon>Chelatococcus</taxon>
    </lineage>
</organism>
<keyword evidence="16" id="KW-1185">Reference proteome</keyword>